<evidence type="ECO:0000313" key="3">
    <source>
        <dbReference type="Proteomes" id="UP001497623"/>
    </source>
</evidence>
<proteinExistence type="predicted"/>
<protein>
    <submittedName>
        <fullName evidence="2">Uncharacterized protein</fullName>
    </submittedName>
</protein>
<reference evidence="2 3" key="1">
    <citation type="submission" date="2024-05" db="EMBL/GenBank/DDBJ databases">
        <authorList>
            <person name="Wallberg A."/>
        </authorList>
    </citation>
    <scope>NUCLEOTIDE SEQUENCE [LARGE SCALE GENOMIC DNA]</scope>
</reference>
<dbReference type="Proteomes" id="UP001497623">
    <property type="component" value="Unassembled WGS sequence"/>
</dbReference>
<gene>
    <name evidence="2" type="ORF">MNOR_LOCUS28116</name>
</gene>
<dbReference type="EMBL" id="CAXKWB010030468">
    <property type="protein sequence ID" value="CAL4137632.1"/>
    <property type="molecule type" value="Genomic_DNA"/>
</dbReference>
<dbReference type="AlphaFoldDB" id="A0AAV2RQC2"/>
<keyword evidence="3" id="KW-1185">Reference proteome</keyword>
<name>A0AAV2RQC2_MEGNR</name>
<feature type="region of interest" description="Disordered" evidence="1">
    <location>
        <begin position="114"/>
        <end position="133"/>
    </location>
</feature>
<feature type="non-terminal residue" evidence="2">
    <location>
        <position position="133"/>
    </location>
</feature>
<feature type="compositionally biased region" description="Basic and acidic residues" evidence="1">
    <location>
        <begin position="1"/>
        <end position="18"/>
    </location>
</feature>
<feature type="region of interest" description="Disordered" evidence="1">
    <location>
        <begin position="1"/>
        <end position="100"/>
    </location>
</feature>
<accession>A0AAV2RQC2</accession>
<comment type="caution">
    <text evidence="2">The sequence shown here is derived from an EMBL/GenBank/DDBJ whole genome shotgun (WGS) entry which is preliminary data.</text>
</comment>
<evidence type="ECO:0000313" key="2">
    <source>
        <dbReference type="EMBL" id="CAL4137632.1"/>
    </source>
</evidence>
<sequence>MDRFEAQEGYSGDHDPPHKRPHTSVSEDNRWKMPPPSAVPMTTEESFHSKHKSSNRTPDSKYVGDTSIDSGYGASPPSKDMNTMFGSPPFRSPVIGSSNNKANETKANLLLPSMQEQGSLNDQQNENSCAMWK</sequence>
<evidence type="ECO:0000256" key="1">
    <source>
        <dbReference type="SAM" id="MobiDB-lite"/>
    </source>
</evidence>
<organism evidence="2 3">
    <name type="scientific">Meganyctiphanes norvegica</name>
    <name type="common">Northern krill</name>
    <name type="synonym">Thysanopoda norvegica</name>
    <dbReference type="NCBI Taxonomy" id="48144"/>
    <lineage>
        <taxon>Eukaryota</taxon>
        <taxon>Metazoa</taxon>
        <taxon>Ecdysozoa</taxon>
        <taxon>Arthropoda</taxon>
        <taxon>Crustacea</taxon>
        <taxon>Multicrustacea</taxon>
        <taxon>Malacostraca</taxon>
        <taxon>Eumalacostraca</taxon>
        <taxon>Eucarida</taxon>
        <taxon>Euphausiacea</taxon>
        <taxon>Euphausiidae</taxon>
        <taxon>Meganyctiphanes</taxon>
    </lineage>
</organism>